<evidence type="ECO:0000256" key="1">
    <source>
        <dbReference type="SAM" id="Phobius"/>
    </source>
</evidence>
<evidence type="ECO:0000313" key="3">
    <source>
        <dbReference type="Proteomes" id="UP000013085"/>
    </source>
</evidence>
<keyword evidence="1" id="KW-0812">Transmembrane</keyword>
<dbReference type="Proteomes" id="UP000013085">
    <property type="component" value="Unassembled WGS sequence"/>
</dbReference>
<evidence type="ECO:0000313" key="2">
    <source>
        <dbReference type="EMBL" id="ENZ10189.1"/>
    </source>
</evidence>
<proteinExistence type="predicted"/>
<feature type="transmembrane region" description="Helical" evidence="1">
    <location>
        <begin position="12"/>
        <end position="32"/>
    </location>
</feature>
<dbReference type="AlphaFoldDB" id="A0A0E2H5I0"/>
<reference evidence="2 3" key="1">
    <citation type="submission" date="2013-01" db="EMBL/GenBank/DDBJ databases">
        <title>The Genome Sequence of Clostridium clostridioforme 90A8.</title>
        <authorList>
            <consortium name="The Broad Institute Genome Sequencing Platform"/>
            <person name="Earl A."/>
            <person name="Ward D."/>
            <person name="Feldgarden M."/>
            <person name="Gevers D."/>
            <person name="Courvalin P."/>
            <person name="Lambert T."/>
            <person name="Walker B."/>
            <person name="Young S.K."/>
            <person name="Zeng Q."/>
            <person name="Gargeya S."/>
            <person name="Fitzgerald M."/>
            <person name="Haas B."/>
            <person name="Abouelleil A."/>
            <person name="Alvarado L."/>
            <person name="Arachchi H.M."/>
            <person name="Berlin A.M."/>
            <person name="Chapman S.B."/>
            <person name="Dewar J."/>
            <person name="Goldberg J."/>
            <person name="Griggs A."/>
            <person name="Gujja S."/>
            <person name="Hansen M."/>
            <person name="Howarth C."/>
            <person name="Imamovic A."/>
            <person name="Larimer J."/>
            <person name="McCowan C."/>
            <person name="Murphy C."/>
            <person name="Neiman D."/>
            <person name="Pearson M."/>
            <person name="Priest M."/>
            <person name="Roberts A."/>
            <person name="Saif S."/>
            <person name="Shea T."/>
            <person name="Sisk P."/>
            <person name="Sykes S."/>
            <person name="Wortman J."/>
            <person name="Nusbaum C."/>
            <person name="Birren B."/>
        </authorList>
    </citation>
    <scope>NUCLEOTIDE SEQUENCE [LARGE SCALE GENOMIC DNA]</scope>
    <source>
        <strain evidence="2 3">90A8</strain>
    </source>
</reference>
<feature type="transmembrane region" description="Helical" evidence="1">
    <location>
        <begin position="81"/>
        <end position="105"/>
    </location>
</feature>
<organism evidence="2 3">
    <name type="scientific">[Clostridium] clostridioforme 90A8</name>
    <dbReference type="NCBI Taxonomy" id="999408"/>
    <lineage>
        <taxon>Bacteria</taxon>
        <taxon>Bacillati</taxon>
        <taxon>Bacillota</taxon>
        <taxon>Clostridia</taxon>
        <taxon>Lachnospirales</taxon>
        <taxon>Lachnospiraceae</taxon>
        <taxon>Enterocloster</taxon>
    </lineage>
</organism>
<protein>
    <submittedName>
        <fullName evidence="2">Uncharacterized protein</fullName>
    </submittedName>
</protein>
<sequence length="113" mass="12609">MIEFLCRPEVIIWILIILIYALSKFGFGVGYLSVNDIIRHHVNCFRNTNSKKLMIVPVVDYIVVPFMLGASAAVLKTIDSSIVNIITIIVSIHDFTTFINASIVAELTVLKLS</sequence>
<comment type="caution">
    <text evidence="2">The sequence shown here is derived from an EMBL/GenBank/DDBJ whole genome shotgun (WGS) entry which is preliminary data.</text>
</comment>
<gene>
    <name evidence="2" type="ORF">HMPREF1090_04318</name>
</gene>
<dbReference type="RefSeq" id="WP_002594093.1">
    <property type="nucleotide sequence ID" value="NZ_KB850984.1"/>
</dbReference>
<dbReference type="HOGENOM" id="CLU_2129125_0_0_9"/>
<keyword evidence="1" id="KW-1133">Transmembrane helix</keyword>
<dbReference type="EMBL" id="AGYR01000048">
    <property type="protein sequence ID" value="ENZ10189.1"/>
    <property type="molecule type" value="Genomic_DNA"/>
</dbReference>
<name>A0A0E2H5I0_9FIRM</name>
<feature type="transmembrane region" description="Helical" evidence="1">
    <location>
        <begin position="53"/>
        <end position="75"/>
    </location>
</feature>
<accession>A0A0E2H5I0</accession>
<keyword evidence="1" id="KW-0472">Membrane</keyword>